<keyword evidence="1" id="KW-0853">WD repeat</keyword>
<dbReference type="Proteomes" id="UP000316770">
    <property type="component" value="Chromosome"/>
</dbReference>
<feature type="compositionally biased region" description="Polar residues" evidence="3">
    <location>
        <begin position="149"/>
        <end position="162"/>
    </location>
</feature>
<keyword evidence="4" id="KW-0472">Membrane</keyword>
<dbReference type="PANTHER" id="PTHR19848">
    <property type="entry name" value="WD40 REPEAT PROTEIN"/>
    <property type="match status" value="1"/>
</dbReference>
<keyword evidence="4" id="KW-1133">Transmembrane helix</keyword>
<dbReference type="InterPro" id="IPR001680">
    <property type="entry name" value="WD40_rpt"/>
</dbReference>
<feature type="transmembrane region" description="Helical" evidence="4">
    <location>
        <begin position="122"/>
        <end position="141"/>
    </location>
</feature>
<dbReference type="SUPFAM" id="SSF50969">
    <property type="entry name" value="YVTN repeat-like/Quinoprotein amine dehydrogenase"/>
    <property type="match status" value="1"/>
</dbReference>
<evidence type="ECO:0000256" key="3">
    <source>
        <dbReference type="SAM" id="MobiDB-lite"/>
    </source>
</evidence>
<evidence type="ECO:0000256" key="2">
    <source>
        <dbReference type="ARBA" id="ARBA00022737"/>
    </source>
</evidence>
<keyword evidence="4" id="KW-0812">Transmembrane</keyword>
<dbReference type="SMART" id="SM00320">
    <property type="entry name" value="WD40"/>
    <property type="match status" value="4"/>
</dbReference>
<name>A0A518IZL0_9BACT</name>
<dbReference type="RefSeq" id="WP_197452813.1">
    <property type="nucleotide sequence ID" value="NZ_CP036318.1"/>
</dbReference>
<reference evidence="5 6" key="1">
    <citation type="submission" date="2019-02" db="EMBL/GenBank/DDBJ databases">
        <title>Deep-cultivation of Planctomycetes and their phenomic and genomic characterization uncovers novel biology.</title>
        <authorList>
            <person name="Wiegand S."/>
            <person name="Jogler M."/>
            <person name="Boedeker C."/>
            <person name="Pinto D."/>
            <person name="Vollmers J."/>
            <person name="Rivas-Marin E."/>
            <person name="Kohn T."/>
            <person name="Peeters S.H."/>
            <person name="Heuer A."/>
            <person name="Rast P."/>
            <person name="Oberbeckmann S."/>
            <person name="Bunk B."/>
            <person name="Jeske O."/>
            <person name="Meyerdierks A."/>
            <person name="Storesund J.E."/>
            <person name="Kallscheuer N."/>
            <person name="Luecker S."/>
            <person name="Lage O.M."/>
            <person name="Pohl T."/>
            <person name="Merkel B.J."/>
            <person name="Hornburger P."/>
            <person name="Mueller R.-W."/>
            <person name="Bruemmer F."/>
            <person name="Labrenz M."/>
            <person name="Spormann A.M."/>
            <person name="Op den Camp H."/>
            <person name="Overmann J."/>
            <person name="Amann R."/>
            <person name="Jetten M.S.M."/>
            <person name="Mascher T."/>
            <person name="Medema M.H."/>
            <person name="Devos D.P."/>
            <person name="Kaster A.-K."/>
            <person name="Ovreas L."/>
            <person name="Rohde M."/>
            <person name="Galperin M.Y."/>
            <person name="Jogler C."/>
        </authorList>
    </citation>
    <scope>NUCLEOTIDE SEQUENCE [LARGE SCALE GENOMIC DNA]</scope>
    <source>
        <strain evidence="5 6">Mal33</strain>
    </source>
</reference>
<feature type="transmembrane region" description="Helical" evidence="4">
    <location>
        <begin position="177"/>
        <end position="198"/>
    </location>
</feature>
<evidence type="ECO:0000256" key="4">
    <source>
        <dbReference type="SAM" id="Phobius"/>
    </source>
</evidence>
<evidence type="ECO:0008006" key="7">
    <source>
        <dbReference type="Google" id="ProtNLM"/>
    </source>
</evidence>
<protein>
    <recommendedName>
        <fullName evidence="7">WD domain, G-beta repeat</fullName>
    </recommendedName>
</protein>
<dbReference type="AlphaFoldDB" id="A0A518IZL0"/>
<proteinExistence type="predicted"/>
<feature type="region of interest" description="Disordered" evidence="3">
    <location>
        <begin position="146"/>
        <end position="167"/>
    </location>
</feature>
<organism evidence="5 6">
    <name type="scientific">Rosistilla oblonga</name>
    <dbReference type="NCBI Taxonomy" id="2527990"/>
    <lineage>
        <taxon>Bacteria</taxon>
        <taxon>Pseudomonadati</taxon>
        <taxon>Planctomycetota</taxon>
        <taxon>Planctomycetia</taxon>
        <taxon>Pirellulales</taxon>
        <taxon>Pirellulaceae</taxon>
        <taxon>Rosistilla</taxon>
    </lineage>
</organism>
<accession>A0A518IZL0</accession>
<keyword evidence="6" id="KW-1185">Reference proteome</keyword>
<keyword evidence="2" id="KW-0677">Repeat</keyword>
<evidence type="ECO:0000313" key="6">
    <source>
        <dbReference type="Proteomes" id="UP000316770"/>
    </source>
</evidence>
<feature type="transmembrane region" description="Helical" evidence="4">
    <location>
        <begin position="20"/>
        <end position="37"/>
    </location>
</feature>
<dbReference type="SUPFAM" id="SSF82171">
    <property type="entry name" value="DPP6 N-terminal domain-like"/>
    <property type="match status" value="1"/>
</dbReference>
<evidence type="ECO:0000313" key="5">
    <source>
        <dbReference type="EMBL" id="QDV58532.1"/>
    </source>
</evidence>
<dbReference type="EMBL" id="CP036318">
    <property type="protein sequence ID" value="QDV58532.1"/>
    <property type="molecule type" value="Genomic_DNA"/>
</dbReference>
<gene>
    <name evidence="5" type="ORF">Mal33_45550</name>
</gene>
<dbReference type="InterPro" id="IPR011044">
    <property type="entry name" value="Quino_amine_DH_bsu"/>
</dbReference>
<dbReference type="PANTHER" id="PTHR19848:SF8">
    <property type="entry name" value="F-BOX AND WD REPEAT DOMAIN CONTAINING 7"/>
    <property type="match status" value="1"/>
</dbReference>
<dbReference type="Gene3D" id="2.130.10.10">
    <property type="entry name" value="YVTN repeat-like/Quinoprotein amine dehydrogenase"/>
    <property type="match status" value="2"/>
</dbReference>
<sequence length="799" mass="88482">MDEKKPTKARSKYQSIERAFVGVIVLFLLGLTIYLSYRSYRLVSQGTVVEATCTKVETDSSGSGKSRHSRTTHSISYHVDGRGTMHGTLAGSYLGLRQGGTIEVVYDKREPTHVEANRFWSLWGWAIISGGLTLIMGISPLRRKRKQPAEQSALSPQPTPSSSHREFEAKKSPYSPFTWIAMGAVAVLLLGGVAWGFVRYQAAHALPIRAIDISPDGTKIVSASTGDDFAEVVLWDLEGKRKVTRLAAGDGGSIWIRFLNSSGSAALMHCLLNSDSSYGITPGQLVLLDLETGRELASRSTQGYLTKTVVLPKSDRVVVLSWDSIELLQTDLQPITTLSSGSDLQFRAAAVDSDEKILAVSGKDQVYVWNLETQTSLPSLTAEGTRFDKLAISPDGDWIATTIDSNSSDQTEFPVQLWNRKNPEHEVRTIMFEYEVSHLAFVPGDPDRLLIVSGRDHLPSQTTLYSLAGEPLETLHSGTTAVDKIALSADGTDLLLNFKRAGGSELWDLSANAATQVWNKQPFPLENVIFSPDASSLIGSRNQSTLRVLDTSSTTQEFEGVGYHRPFWVWPVGTSAAGVLFFLGVLQLSKLADGKTREKCEAIIDQVTARLGWEQSSSISVEALPDFEFLKQRAGGHFEFALTGPSLDRKILMGWFKWTTRSNDRDRTHREFCFIYPDTDSTLPDLYIFPEDFVSKITALAGWQDIDLDRTESLQKFSDKHVLRSSHPDRAADVITEQFAQFLCEHPGWSIESLDGSLLLSWQNAVSFKYLRSRQRDPESIIGLQQEAERIAGLLFGIR</sequence>
<dbReference type="InterPro" id="IPR015943">
    <property type="entry name" value="WD40/YVTN_repeat-like_dom_sf"/>
</dbReference>
<evidence type="ECO:0000256" key="1">
    <source>
        <dbReference type="ARBA" id="ARBA00022574"/>
    </source>
</evidence>